<proteinExistence type="predicted"/>
<feature type="non-terminal residue" evidence="1">
    <location>
        <position position="66"/>
    </location>
</feature>
<dbReference type="Proteomes" id="UP000236291">
    <property type="component" value="Unassembled WGS sequence"/>
</dbReference>
<evidence type="ECO:0000313" key="1">
    <source>
        <dbReference type="EMBL" id="PNX62574.1"/>
    </source>
</evidence>
<organism evidence="1 2">
    <name type="scientific">Trifolium pratense</name>
    <name type="common">Red clover</name>
    <dbReference type="NCBI Taxonomy" id="57577"/>
    <lineage>
        <taxon>Eukaryota</taxon>
        <taxon>Viridiplantae</taxon>
        <taxon>Streptophyta</taxon>
        <taxon>Embryophyta</taxon>
        <taxon>Tracheophyta</taxon>
        <taxon>Spermatophyta</taxon>
        <taxon>Magnoliopsida</taxon>
        <taxon>eudicotyledons</taxon>
        <taxon>Gunneridae</taxon>
        <taxon>Pentapetalae</taxon>
        <taxon>rosids</taxon>
        <taxon>fabids</taxon>
        <taxon>Fabales</taxon>
        <taxon>Fabaceae</taxon>
        <taxon>Papilionoideae</taxon>
        <taxon>50 kb inversion clade</taxon>
        <taxon>NPAAA clade</taxon>
        <taxon>Hologalegina</taxon>
        <taxon>IRL clade</taxon>
        <taxon>Trifolieae</taxon>
        <taxon>Trifolium</taxon>
    </lineage>
</organism>
<dbReference type="EMBL" id="ASHM01148866">
    <property type="protein sequence ID" value="PNX62574.1"/>
    <property type="molecule type" value="Genomic_DNA"/>
</dbReference>
<reference evidence="1 2" key="1">
    <citation type="journal article" date="2014" name="Am. J. Bot.">
        <title>Genome assembly and annotation for red clover (Trifolium pratense; Fabaceae).</title>
        <authorList>
            <person name="Istvanek J."/>
            <person name="Jaros M."/>
            <person name="Krenek A."/>
            <person name="Repkova J."/>
        </authorList>
    </citation>
    <scope>NUCLEOTIDE SEQUENCE [LARGE SCALE GENOMIC DNA]</scope>
    <source>
        <strain evidence="2">cv. Tatra</strain>
        <tissue evidence="1">Young leaves</tissue>
    </source>
</reference>
<dbReference type="AlphaFoldDB" id="A0A2K3K8G6"/>
<sequence>MAGNMFKGIISNCIIDFQALKEFNIVSHASPAPKTQEVIWSFPPIGWIKANIDGAARGSPGHASAG</sequence>
<accession>A0A2K3K8G6</accession>
<comment type="caution">
    <text evidence="1">The sequence shown here is derived from an EMBL/GenBank/DDBJ whole genome shotgun (WGS) entry which is preliminary data.</text>
</comment>
<name>A0A2K3K8G6_TRIPR</name>
<gene>
    <name evidence="1" type="ORF">L195_g061209</name>
</gene>
<reference evidence="1 2" key="2">
    <citation type="journal article" date="2017" name="Front. Plant Sci.">
        <title>Gene Classification and Mining of Molecular Markers Useful in Red Clover (Trifolium pratense) Breeding.</title>
        <authorList>
            <person name="Istvanek J."/>
            <person name="Dluhosova J."/>
            <person name="Dluhos P."/>
            <person name="Patkova L."/>
            <person name="Nedelnik J."/>
            <person name="Repkova J."/>
        </authorList>
    </citation>
    <scope>NUCLEOTIDE SEQUENCE [LARGE SCALE GENOMIC DNA]</scope>
    <source>
        <strain evidence="2">cv. Tatra</strain>
        <tissue evidence="1">Young leaves</tissue>
    </source>
</reference>
<evidence type="ECO:0000313" key="2">
    <source>
        <dbReference type="Proteomes" id="UP000236291"/>
    </source>
</evidence>
<protein>
    <submittedName>
        <fullName evidence="1">Uncharacterized protein</fullName>
    </submittedName>
</protein>
<dbReference type="ExpressionAtlas" id="A0A2K3K8G6">
    <property type="expression patterns" value="baseline"/>
</dbReference>